<dbReference type="InterPro" id="IPR008979">
    <property type="entry name" value="Galactose-bd-like_sf"/>
</dbReference>
<feature type="domain" description="Beta-mannosidase-like galactose-binding" evidence="2">
    <location>
        <begin position="11"/>
        <end position="69"/>
    </location>
</feature>
<dbReference type="Gene3D" id="2.60.120.260">
    <property type="entry name" value="Galactose-binding domain-like"/>
    <property type="match status" value="1"/>
</dbReference>
<keyword evidence="1" id="KW-0378">Hydrolase</keyword>
<organism evidence="3">
    <name type="scientific">marine sediment metagenome</name>
    <dbReference type="NCBI Taxonomy" id="412755"/>
    <lineage>
        <taxon>unclassified sequences</taxon>
        <taxon>metagenomes</taxon>
        <taxon>ecological metagenomes</taxon>
    </lineage>
</organism>
<evidence type="ECO:0000256" key="1">
    <source>
        <dbReference type="ARBA" id="ARBA00022801"/>
    </source>
</evidence>
<accession>A0A0F9R2L9</accession>
<dbReference type="AlphaFoldDB" id="A0A0F9R2L9"/>
<evidence type="ECO:0000313" key="3">
    <source>
        <dbReference type="EMBL" id="KKN19546.1"/>
    </source>
</evidence>
<evidence type="ECO:0000259" key="2">
    <source>
        <dbReference type="Pfam" id="PF22666"/>
    </source>
</evidence>
<dbReference type="InterPro" id="IPR054593">
    <property type="entry name" value="Beta-mannosidase-like_N2"/>
</dbReference>
<reference evidence="3" key="1">
    <citation type="journal article" date="2015" name="Nature">
        <title>Complex archaea that bridge the gap between prokaryotes and eukaryotes.</title>
        <authorList>
            <person name="Spang A."/>
            <person name="Saw J.H."/>
            <person name="Jorgensen S.L."/>
            <person name="Zaremba-Niedzwiedzka K."/>
            <person name="Martijn J."/>
            <person name="Lind A.E."/>
            <person name="van Eijk R."/>
            <person name="Schleper C."/>
            <person name="Guy L."/>
            <person name="Ettema T.J."/>
        </authorList>
    </citation>
    <scope>NUCLEOTIDE SEQUENCE</scope>
</reference>
<dbReference type="Pfam" id="PF22666">
    <property type="entry name" value="Glyco_hydro_2_N2"/>
    <property type="match status" value="1"/>
</dbReference>
<dbReference type="GO" id="GO:0004553">
    <property type="term" value="F:hydrolase activity, hydrolyzing O-glycosyl compounds"/>
    <property type="evidence" value="ECO:0007669"/>
    <property type="project" value="UniProtKB-ARBA"/>
</dbReference>
<sequence>MNIKLSLDKEWQMQSSEKVSKHGETISTIDFDPEDWYKVEIPTTVINGLLQNKKIEDPYYGLNLKSLAGYKKEVTIF</sequence>
<gene>
    <name evidence="3" type="ORF">LCGC14_0944550</name>
</gene>
<proteinExistence type="predicted"/>
<dbReference type="EMBL" id="LAZR01003324">
    <property type="protein sequence ID" value="KKN19546.1"/>
    <property type="molecule type" value="Genomic_DNA"/>
</dbReference>
<comment type="caution">
    <text evidence="3">The sequence shown here is derived from an EMBL/GenBank/DDBJ whole genome shotgun (WGS) entry which is preliminary data.</text>
</comment>
<name>A0A0F9R2L9_9ZZZZ</name>
<dbReference type="SUPFAM" id="SSF49785">
    <property type="entry name" value="Galactose-binding domain-like"/>
    <property type="match status" value="1"/>
</dbReference>
<protein>
    <recommendedName>
        <fullName evidence="2">Beta-mannosidase-like galactose-binding domain-containing protein</fullName>
    </recommendedName>
</protein>